<evidence type="ECO:0000313" key="2">
    <source>
        <dbReference type="EMBL" id="KAE8235442.1"/>
    </source>
</evidence>
<protein>
    <submittedName>
        <fullName evidence="2">Uncharacterized protein</fullName>
    </submittedName>
</protein>
<feature type="compositionally biased region" description="Low complexity" evidence="1">
    <location>
        <begin position="79"/>
        <end position="93"/>
    </location>
</feature>
<gene>
    <name evidence="2" type="ORF">A4X06_0g9868</name>
</gene>
<dbReference type="Proteomes" id="UP000077684">
    <property type="component" value="Unassembled WGS sequence"/>
</dbReference>
<organism evidence="2 3">
    <name type="scientific">Tilletia controversa</name>
    <name type="common">dwarf bunt fungus</name>
    <dbReference type="NCBI Taxonomy" id="13291"/>
    <lineage>
        <taxon>Eukaryota</taxon>
        <taxon>Fungi</taxon>
        <taxon>Dikarya</taxon>
        <taxon>Basidiomycota</taxon>
        <taxon>Ustilaginomycotina</taxon>
        <taxon>Exobasidiomycetes</taxon>
        <taxon>Tilletiales</taxon>
        <taxon>Tilletiaceae</taxon>
        <taxon>Tilletia</taxon>
    </lineage>
</organism>
<proteinExistence type="predicted"/>
<evidence type="ECO:0000256" key="1">
    <source>
        <dbReference type="SAM" id="MobiDB-lite"/>
    </source>
</evidence>
<accession>A0A8X7MHX0</accession>
<feature type="compositionally biased region" description="Polar residues" evidence="1">
    <location>
        <begin position="9"/>
        <end position="22"/>
    </location>
</feature>
<reference evidence="2" key="2">
    <citation type="journal article" date="2019" name="IMA Fungus">
        <title>Genome sequencing and comparison of five Tilletia species to identify candidate genes for the detection of regulated species infecting wheat.</title>
        <authorList>
            <person name="Nguyen H.D.T."/>
            <person name="Sultana T."/>
            <person name="Kesanakurti P."/>
            <person name="Hambleton S."/>
        </authorList>
    </citation>
    <scope>NUCLEOTIDE SEQUENCE</scope>
    <source>
        <strain evidence="2">DAOMC 236426</strain>
    </source>
</reference>
<dbReference type="EMBL" id="LWDE02003494">
    <property type="protein sequence ID" value="KAE8235442.1"/>
    <property type="molecule type" value="Genomic_DNA"/>
</dbReference>
<reference evidence="2" key="1">
    <citation type="submission" date="2016-04" db="EMBL/GenBank/DDBJ databases">
        <authorList>
            <person name="Nguyen H.D."/>
            <person name="Samba Siva P."/>
            <person name="Cullis J."/>
            <person name="Levesque C.A."/>
            <person name="Hambleton S."/>
        </authorList>
    </citation>
    <scope>NUCLEOTIDE SEQUENCE</scope>
    <source>
        <strain evidence="2">DAOMC 236426</strain>
    </source>
</reference>
<keyword evidence="3" id="KW-1185">Reference proteome</keyword>
<feature type="compositionally biased region" description="Basic and acidic residues" evidence="1">
    <location>
        <begin position="179"/>
        <end position="189"/>
    </location>
</feature>
<name>A0A8X7MHX0_9BASI</name>
<feature type="compositionally biased region" description="Polar residues" evidence="1">
    <location>
        <begin position="30"/>
        <end position="42"/>
    </location>
</feature>
<feature type="non-terminal residue" evidence="2">
    <location>
        <position position="1"/>
    </location>
</feature>
<feature type="region of interest" description="Disordered" evidence="1">
    <location>
        <begin position="159"/>
        <end position="244"/>
    </location>
</feature>
<sequence length="384" mass="40343">RKRQRIDRATSTSAAVLQQQVVTGLPPQQPSSASLAGSNSQHLPPDDRIQQQDPRFTTAQVQHSPTQDAQQPSHPQETSSHSQQQLPQPSSHPNRVHPARSLPGPIPCYVVPGTPSSYDSPSPQGSNLLQAVGENSVTSSSLAALVSCTEAVEGAIPAASEQATTNGLRRPPTLSGPVLREEGSAHDAPPHGPSFENKADPLKALPLPISAKGMVSPSAQGVDSTDEHQVSSDRPPQSPLVLPTVASAPPTEVVVENEDAPSTSVPSALVPSAKPQVTPCYSPLPGEIFGPPAHVSSNAPYTSLPSSQPQVPTHAPLADAVVVQLSSSSANTLQPAVPRTAKHLQYTPPPLWRIDFNRYRKGDCVGVGTQGSVFKCIDTLHKRP</sequence>
<evidence type="ECO:0000313" key="3">
    <source>
        <dbReference type="Proteomes" id="UP000077684"/>
    </source>
</evidence>
<feature type="non-terminal residue" evidence="2">
    <location>
        <position position="384"/>
    </location>
</feature>
<comment type="caution">
    <text evidence="2">The sequence shown here is derived from an EMBL/GenBank/DDBJ whole genome shotgun (WGS) entry which is preliminary data.</text>
</comment>
<feature type="compositionally biased region" description="Polar residues" evidence="1">
    <location>
        <begin position="51"/>
        <end position="78"/>
    </location>
</feature>
<dbReference type="AlphaFoldDB" id="A0A8X7MHX0"/>
<feature type="compositionally biased region" description="Polar residues" evidence="1">
    <location>
        <begin position="114"/>
        <end position="135"/>
    </location>
</feature>
<feature type="region of interest" description="Disordered" evidence="1">
    <location>
        <begin position="1"/>
        <end position="140"/>
    </location>
</feature>